<feature type="transmembrane region" description="Helical" evidence="1">
    <location>
        <begin position="305"/>
        <end position="327"/>
    </location>
</feature>
<dbReference type="RefSeq" id="WP_045264112.1">
    <property type="nucleotide sequence ID" value="NZ_JYIV01000027.1"/>
</dbReference>
<feature type="transmembrane region" description="Helical" evidence="1">
    <location>
        <begin position="56"/>
        <end position="78"/>
    </location>
</feature>
<keyword evidence="1" id="KW-1133">Transmembrane helix</keyword>
<keyword evidence="1" id="KW-0812">Transmembrane</keyword>
<organism evidence="2 3">
    <name type="scientific">Microbacterium oxydans</name>
    <dbReference type="NCBI Taxonomy" id="82380"/>
    <lineage>
        <taxon>Bacteria</taxon>
        <taxon>Bacillati</taxon>
        <taxon>Actinomycetota</taxon>
        <taxon>Actinomycetes</taxon>
        <taxon>Micrococcales</taxon>
        <taxon>Microbacteriaceae</taxon>
        <taxon>Microbacterium</taxon>
    </lineage>
</organism>
<gene>
    <name evidence="2" type="ORF">RN51_02231</name>
</gene>
<dbReference type="AlphaFoldDB" id="A0A0F0KK12"/>
<dbReference type="Proteomes" id="UP000033725">
    <property type="component" value="Unassembled WGS sequence"/>
</dbReference>
<feature type="transmembrane region" description="Helical" evidence="1">
    <location>
        <begin position="171"/>
        <end position="191"/>
    </location>
</feature>
<name>A0A0F0KK12_9MICO</name>
<evidence type="ECO:0000313" key="2">
    <source>
        <dbReference type="EMBL" id="KJL21217.1"/>
    </source>
</evidence>
<feature type="transmembrane region" description="Helical" evidence="1">
    <location>
        <begin position="417"/>
        <end position="437"/>
    </location>
</feature>
<proteinExistence type="predicted"/>
<dbReference type="PATRIC" id="fig|82380.10.peg.2243"/>
<protein>
    <recommendedName>
        <fullName evidence="4">Transporter</fullName>
    </recommendedName>
</protein>
<keyword evidence="1" id="KW-0472">Membrane</keyword>
<feature type="transmembrane region" description="Helical" evidence="1">
    <location>
        <begin position="133"/>
        <end position="159"/>
    </location>
</feature>
<evidence type="ECO:0000313" key="3">
    <source>
        <dbReference type="Proteomes" id="UP000033725"/>
    </source>
</evidence>
<feature type="transmembrane region" description="Helical" evidence="1">
    <location>
        <begin position="231"/>
        <end position="251"/>
    </location>
</feature>
<accession>A0A0F0KK12</accession>
<feature type="transmembrane region" description="Helical" evidence="1">
    <location>
        <begin position="458"/>
        <end position="484"/>
    </location>
</feature>
<dbReference type="EMBL" id="JYIV01000027">
    <property type="protein sequence ID" value="KJL21217.1"/>
    <property type="molecule type" value="Genomic_DNA"/>
</dbReference>
<feature type="transmembrane region" description="Helical" evidence="1">
    <location>
        <begin position="333"/>
        <end position="353"/>
    </location>
</feature>
<feature type="transmembrane region" description="Helical" evidence="1">
    <location>
        <begin position="99"/>
        <end position="127"/>
    </location>
</feature>
<feature type="transmembrane region" description="Helical" evidence="1">
    <location>
        <begin position="490"/>
        <end position="510"/>
    </location>
</feature>
<evidence type="ECO:0008006" key="4">
    <source>
        <dbReference type="Google" id="ProtNLM"/>
    </source>
</evidence>
<evidence type="ECO:0000256" key="1">
    <source>
        <dbReference type="SAM" id="Phobius"/>
    </source>
</evidence>
<feature type="transmembrane region" description="Helical" evidence="1">
    <location>
        <begin position="21"/>
        <end position="50"/>
    </location>
</feature>
<feature type="transmembrane region" description="Helical" evidence="1">
    <location>
        <begin position="382"/>
        <end position="405"/>
    </location>
</feature>
<dbReference type="OrthoDB" id="3261041at2"/>
<comment type="caution">
    <text evidence="2">The sequence shown here is derived from an EMBL/GenBank/DDBJ whole genome shotgun (WGS) entry which is preliminary data.</text>
</comment>
<sequence length="530" mass="53830">MVALLVGLRWRQLRHQLSRNPWMIVTLIITGMIALGLLAGLAAGLIALRLAAPEGAVTAIVLTGSVLVLGWWIGSILVSADDSLAPERFALLPVTAPTLLPGFVVAGATTIGGIGTTLALLLMLLGWSVSLPALLSAVIMIPVAVVTCVLGARVVSGLLAGWLARRSTRDLVLTLGVLLAASSGLILNLGIGALTTVTDVGGAFAAAADIVAWTPVGAVFGVSASAAQGDVLTATLRLLIALATVVVLWWASQRLLAARLVSPIQSSGGGRVRSGGLLDRLLPANPMGAIAARSLHYYRRDPRQLVNIVMLLLLPAIFIGIALMNGLQEESIGFAPAITLIPAINALLAGTIVQMSIAYDNDAVAAHILTGVTGAADRAGRLLGFGLIAVPVTVALCVATCLLAGRPDLLPGSIGASLGLTAIAAGAGAWVGSFLPGRAPAPEANPFGRGSSGGVQSLLAMIIIGPITLVLGAPAFGFAIAAIWNPTLGWISLVCGIAFGGLALWGGTVLGGKILDRRWPEVLADVSSES</sequence>
<reference evidence="2 3" key="1">
    <citation type="submission" date="2015-02" db="EMBL/GenBank/DDBJ databases">
        <title>Draft genome sequences of ten Microbacterium spp. with emphasis on heavy metal contaminated environments.</title>
        <authorList>
            <person name="Corretto E."/>
        </authorList>
    </citation>
    <scope>NUCLEOTIDE SEQUENCE [LARGE SCALE GENOMIC DNA]</scope>
    <source>
        <strain evidence="2 3">BEL163</strain>
    </source>
</reference>